<name>A0A0N4TI00_BRUPA</name>
<keyword evidence="2" id="KW-1185">Reference proteome</keyword>
<sequence length="113" mass="13156">MIKELVKMHDELRQKSAARIEEAEQTQGHQMFDGAVKNLQTWIDKTKLVLVDNTRPVDVSSAEELLKKHYELNDDISGKKYEFDYIRDLGQRLLQKNSALEDIRLHGQLTCLM</sequence>
<reference evidence="3" key="1">
    <citation type="submission" date="2017-02" db="UniProtKB">
        <authorList>
            <consortium name="WormBaseParasite"/>
        </authorList>
    </citation>
    <scope>IDENTIFICATION</scope>
</reference>
<dbReference type="EMBL" id="UZAD01009539">
    <property type="protein sequence ID" value="VDN88986.1"/>
    <property type="molecule type" value="Genomic_DNA"/>
</dbReference>
<dbReference type="InterPro" id="IPR002017">
    <property type="entry name" value="Spectrin_repeat"/>
</dbReference>
<dbReference type="AlphaFoldDB" id="A0A0N4TI00"/>
<dbReference type="Pfam" id="PF00435">
    <property type="entry name" value="Spectrin"/>
    <property type="match status" value="1"/>
</dbReference>
<evidence type="ECO:0000313" key="1">
    <source>
        <dbReference type="EMBL" id="VDN88986.1"/>
    </source>
</evidence>
<dbReference type="Proteomes" id="UP000278627">
    <property type="component" value="Unassembled WGS sequence"/>
</dbReference>
<reference evidence="1 2" key="2">
    <citation type="submission" date="2018-11" db="EMBL/GenBank/DDBJ databases">
        <authorList>
            <consortium name="Pathogen Informatics"/>
        </authorList>
    </citation>
    <scope>NUCLEOTIDE SEQUENCE [LARGE SCALE GENOMIC DNA]</scope>
</reference>
<dbReference type="SUPFAM" id="SSF46966">
    <property type="entry name" value="Spectrin repeat"/>
    <property type="match status" value="1"/>
</dbReference>
<accession>A0A0N4TI00</accession>
<dbReference type="STRING" id="6280.A0A0N4TI00"/>
<evidence type="ECO:0000313" key="3">
    <source>
        <dbReference type="WBParaSite" id="BPAG_0000783901-mRNA-1"/>
    </source>
</evidence>
<evidence type="ECO:0000313" key="2">
    <source>
        <dbReference type="Proteomes" id="UP000278627"/>
    </source>
</evidence>
<proteinExistence type="predicted"/>
<dbReference type="Gene3D" id="1.20.58.60">
    <property type="match status" value="1"/>
</dbReference>
<organism evidence="3">
    <name type="scientific">Brugia pahangi</name>
    <name type="common">Filarial nematode worm</name>
    <dbReference type="NCBI Taxonomy" id="6280"/>
    <lineage>
        <taxon>Eukaryota</taxon>
        <taxon>Metazoa</taxon>
        <taxon>Ecdysozoa</taxon>
        <taxon>Nematoda</taxon>
        <taxon>Chromadorea</taxon>
        <taxon>Rhabditida</taxon>
        <taxon>Spirurina</taxon>
        <taxon>Spiruromorpha</taxon>
        <taxon>Filarioidea</taxon>
        <taxon>Onchocercidae</taxon>
        <taxon>Brugia</taxon>
    </lineage>
</organism>
<dbReference type="WBParaSite" id="BPAG_0000783901-mRNA-1">
    <property type="protein sequence ID" value="BPAG_0000783901-mRNA-1"/>
    <property type="gene ID" value="BPAG_0000783901"/>
</dbReference>
<protein>
    <submittedName>
        <fullName evidence="3">Spectrin alpha chain</fullName>
    </submittedName>
</protein>
<gene>
    <name evidence="1" type="ORF">BPAG_LOCUS7800</name>
</gene>